<dbReference type="SUPFAM" id="SSF118196">
    <property type="entry name" value="YaeB-like"/>
    <property type="match status" value="1"/>
</dbReference>
<dbReference type="GO" id="GO:0008168">
    <property type="term" value="F:methyltransferase activity"/>
    <property type="evidence" value="ECO:0007669"/>
    <property type="project" value="UniProtKB-KW"/>
</dbReference>
<keyword evidence="1" id="KW-0949">S-adenosyl-L-methionine</keyword>
<dbReference type="NCBIfam" id="TIGR00104">
    <property type="entry name" value="tRNA_TsaA"/>
    <property type="match status" value="1"/>
</dbReference>
<keyword evidence="5" id="KW-1185">Reference proteome</keyword>
<dbReference type="PANTHER" id="PTHR12818">
    <property type="entry name" value="TRNA (ADENINE(37)-N6)-METHYLTRANSFERASE"/>
    <property type="match status" value="1"/>
</dbReference>
<organism evidence="4 5">
    <name type="scientific">Desulfofundulus australicus DSM 11792</name>
    <dbReference type="NCBI Taxonomy" id="1121425"/>
    <lineage>
        <taxon>Bacteria</taxon>
        <taxon>Bacillati</taxon>
        <taxon>Bacillota</taxon>
        <taxon>Clostridia</taxon>
        <taxon>Eubacteriales</taxon>
        <taxon>Peptococcaceae</taxon>
        <taxon>Desulfofundulus</taxon>
    </lineage>
</organism>
<dbReference type="EMBL" id="FQUW01000004">
    <property type="protein sequence ID" value="SHE33664.1"/>
    <property type="molecule type" value="Genomic_DNA"/>
</dbReference>
<dbReference type="PROSITE" id="PS01318">
    <property type="entry name" value="TSAA_1"/>
    <property type="match status" value="1"/>
</dbReference>
<evidence type="ECO:0000313" key="5">
    <source>
        <dbReference type="Proteomes" id="UP000184196"/>
    </source>
</evidence>
<dbReference type="CDD" id="cd09281">
    <property type="entry name" value="UPF0066"/>
    <property type="match status" value="1"/>
</dbReference>
<dbReference type="Proteomes" id="UP000184196">
    <property type="component" value="Unassembled WGS sequence"/>
</dbReference>
<name>A0A1M4SN10_9FIRM</name>
<gene>
    <name evidence="4" type="ORF">SAMN02745218_00173</name>
</gene>
<accession>A0A1M4SN10</accession>
<dbReference type="OrthoDB" id="9804309at2"/>
<keyword evidence="4" id="KW-0489">Methyltransferase</keyword>
<dbReference type="Gene3D" id="2.40.30.70">
    <property type="entry name" value="YaeB-like"/>
    <property type="match status" value="1"/>
</dbReference>
<feature type="domain" description="TsaA-like" evidence="3">
    <location>
        <begin position="3"/>
        <end position="133"/>
    </location>
</feature>
<proteinExistence type="inferred from homology"/>
<dbReference type="RefSeq" id="WP_073162459.1">
    <property type="nucleotide sequence ID" value="NZ_FQUW01000004.1"/>
</dbReference>
<sequence>MELVPIGVIHSPYRVPGEAPRQGRFSDRVAELEIYPRFKEGLKDVEQATHLIVLYWCHLAQRDVLQTRTPWGPEIRGVFACRSPSRPNPIAFCVAELLEVKENRLLVRGVDALDGSPLLDIKPYSPGVDSVPGARLGWFEEATKSCRQPAGGQG</sequence>
<dbReference type="PANTHER" id="PTHR12818:SF0">
    <property type="entry name" value="TRNA (ADENINE(37)-N6)-METHYLTRANSFERASE"/>
    <property type="match status" value="1"/>
</dbReference>
<evidence type="ECO:0000313" key="4">
    <source>
        <dbReference type="EMBL" id="SHE33664.1"/>
    </source>
</evidence>
<dbReference type="AlphaFoldDB" id="A0A1M4SN10"/>
<dbReference type="InterPro" id="IPR036414">
    <property type="entry name" value="YaeB_N_sf"/>
</dbReference>
<dbReference type="InterPro" id="IPR023368">
    <property type="entry name" value="UPF0066_cons_site"/>
</dbReference>
<comment type="similarity">
    <text evidence="2">Belongs to the tRNA methyltransferase O family.</text>
</comment>
<keyword evidence="4" id="KW-0808">Transferase</keyword>
<protein>
    <submittedName>
        <fullName evidence="4">tRNA-Thr(GGU) m(6)t(6)A37 methyltransferase TsaA</fullName>
    </submittedName>
</protein>
<dbReference type="GO" id="GO:0032259">
    <property type="term" value="P:methylation"/>
    <property type="evidence" value="ECO:0007669"/>
    <property type="project" value="UniProtKB-KW"/>
</dbReference>
<evidence type="ECO:0000256" key="2">
    <source>
        <dbReference type="ARBA" id="ARBA00033753"/>
    </source>
</evidence>
<reference evidence="5" key="1">
    <citation type="submission" date="2016-11" db="EMBL/GenBank/DDBJ databases">
        <authorList>
            <person name="Varghese N."/>
            <person name="Submissions S."/>
        </authorList>
    </citation>
    <scope>NUCLEOTIDE SEQUENCE [LARGE SCALE GENOMIC DNA]</scope>
    <source>
        <strain evidence="5">DSM 11792</strain>
    </source>
</reference>
<dbReference type="Pfam" id="PF01980">
    <property type="entry name" value="TrmO_N"/>
    <property type="match status" value="1"/>
</dbReference>
<evidence type="ECO:0000259" key="3">
    <source>
        <dbReference type="PROSITE" id="PS51668"/>
    </source>
</evidence>
<evidence type="ECO:0000256" key="1">
    <source>
        <dbReference type="ARBA" id="ARBA00022691"/>
    </source>
</evidence>
<dbReference type="PROSITE" id="PS51668">
    <property type="entry name" value="TSAA_2"/>
    <property type="match status" value="1"/>
</dbReference>
<dbReference type="InterPro" id="IPR023370">
    <property type="entry name" value="TrmO-like_N"/>
</dbReference>
<dbReference type="InterPro" id="IPR040372">
    <property type="entry name" value="YaeB-like"/>
</dbReference>
<dbReference type="InterPro" id="IPR036413">
    <property type="entry name" value="YaeB-like_sf"/>
</dbReference>